<dbReference type="OrthoDB" id="2745718at2759"/>
<evidence type="ECO:0000313" key="3">
    <source>
        <dbReference type="Proteomes" id="UP000193067"/>
    </source>
</evidence>
<dbReference type="SUPFAM" id="SSF81383">
    <property type="entry name" value="F-box domain"/>
    <property type="match status" value="1"/>
</dbReference>
<gene>
    <name evidence="2" type="ORF">PYCCODRAFT_1480843</name>
</gene>
<keyword evidence="3" id="KW-1185">Reference proteome</keyword>
<organism evidence="2 3">
    <name type="scientific">Trametes coccinea (strain BRFM310)</name>
    <name type="common">Pycnoporus coccineus</name>
    <dbReference type="NCBI Taxonomy" id="1353009"/>
    <lineage>
        <taxon>Eukaryota</taxon>
        <taxon>Fungi</taxon>
        <taxon>Dikarya</taxon>
        <taxon>Basidiomycota</taxon>
        <taxon>Agaricomycotina</taxon>
        <taxon>Agaricomycetes</taxon>
        <taxon>Polyporales</taxon>
        <taxon>Polyporaceae</taxon>
        <taxon>Trametes</taxon>
    </lineage>
</organism>
<reference evidence="2 3" key="1">
    <citation type="journal article" date="2015" name="Biotechnol. Biofuels">
        <title>Enhanced degradation of softwood versus hardwood by the white-rot fungus Pycnoporus coccineus.</title>
        <authorList>
            <person name="Couturier M."/>
            <person name="Navarro D."/>
            <person name="Chevret D."/>
            <person name="Henrissat B."/>
            <person name="Piumi F."/>
            <person name="Ruiz-Duenas F.J."/>
            <person name="Martinez A.T."/>
            <person name="Grigoriev I.V."/>
            <person name="Riley R."/>
            <person name="Lipzen A."/>
            <person name="Berrin J.G."/>
            <person name="Master E.R."/>
            <person name="Rosso M.N."/>
        </authorList>
    </citation>
    <scope>NUCLEOTIDE SEQUENCE [LARGE SCALE GENOMIC DNA]</scope>
    <source>
        <strain evidence="2 3">BRFM310</strain>
    </source>
</reference>
<evidence type="ECO:0000313" key="2">
    <source>
        <dbReference type="EMBL" id="OSC98108.1"/>
    </source>
</evidence>
<dbReference type="InterPro" id="IPR001810">
    <property type="entry name" value="F-box_dom"/>
</dbReference>
<feature type="domain" description="F-box" evidence="1">
    <location>
        <begin position="1"/>
        <end position="45"/>
    </location>
</feature>
<dbReference type="AlphaFoldDB" id="A0A1Y2IAE7"/>
<dbReference type="EMBL" id="KZ084142">
    <property type="protein sequence ID" value="OSC98108.1"/>
    <property type="molecule type" value="Genomic_DNA"/>
</dbReference>
<dbReference type="SMART" id="SM00256">
    <property type="entry name" value="FBOX"/>
    <property type="match status" value="1"/>
</dbReference>
<name>A0A1Y2IAE7_TRAC3</name>
<dbReference type="InterPro" id="IPR036047">
    <property type="entry name" value="F-box-like_dom_sf"/>
</dbReference>
<dbReference type="SUPFAM" id="SSF50960">
    <property type="entry name" value="TolB, C-terminal domain"/>
    <property type="match status" value="1"/>
</dbReference>
<evidence type="ECO:0000259" key="1">
    <source>
        <dbReference type="PROSITE" id="PS50181"/>
    </source>
</evidence>
<dbReference type="Gene3D" id="1.20.1280.50">
    <property type="match status" value="1"/>
</dbReference>
<proteinExistence type="predicted"/>
<dbReference type="PROSITE" id="PS50181">
    <property type="entry name" value="FBOX"/>
    <property type="match status" value="1"/>
</dbReference>
<dbReference type="STRING" id="1353009.A0A1Y2IAE7"/>
<protein>
    <recommendedName>
        <fullName evidence="1">F-box domain-containing protein</fullName>
    </recommendedName>
</protein>
<sequence>MLEGLPEELLVEILDRLELKYLLRCRLVCRYLRAIIEKSIQLQYHIELEADGLVDGIGCPLTIAERYALLLQRRKRWRLLRWSHIVPISAPGRCQAYELVDGVFASSAASEFVASPHLSFTWLPTEREPARTIERADVGLAVRDFAIDPSQDLMAIVVADSEADDLSNPGLLIILRTMSENKPHPLAASTELRALVPFELGTSFIQIADDVIGVFFWVHGPGLIIFNWRTGKTVVRVTDLRLPLGVYDFAFLSSRAYMITVASGQGTIEIYRFSGDVDVAASSQGGSPSTIADSPLPTRVAVLSLPAVKPGQAVQRFSTHSSPFVARRTPGRPFETAPDCKIHVMELSYGDQHIRFHLFVQHRYLLSYIPPEVGSGAIYEPVRKPWAEWGPDHTRFMPLMGRFEWLRYVHGERVILPSLPLLHVPGTATPPCLMMMLDFNVHPKRVDDPVSYEDDTGTTSNIIHSDGYRDAFPFYDRVFEEPIVSRLPFVRRIRERPGLGFQREYSGYMMDHEHLIGMRSSGDVGENVQLDVYTF</sequence>
<accession>A0A1Y2IAE7</accession>
<dbReference type="Proteomes" id="UP000193067">
    <property type="component" value="Unassembled WGS sequence"/>
</dbReference>
<dbReference type="Pfam" id="PF00646">
    <property type="entry name" value="F-box"/>
    <property type="match status" value="1"/>
</dbReference>